<dbReference type="OrthoDB" id="10268651at2759"/>
<proteinExistence type="predicted"/>
<dbReference type="InterPro" id="IPR037197">
    <property type="entry name" value="WWE_dom_sf"/>
</dbReference>
<evidence type="ECO:0000313" key="1">
    <source>
        <dbReference type="EMBL" id="KAG2172550.1"/>
    </source>
</evidence>
<dbReference type="AlphaFoldDB" id="A0A8H7U816"/>
<dbReference type="SUPFAM" id="SSF117839">
    <property type="entry name" value="WWE domain"/>
    <property type="match status" value="1"/>
</dbReference>
<organism evidence="1 2">
    <name type="scientific">Umbelopsis vinacea</name>
    <dbReference type="NCBI Taxonomy" id="44442"/>
    <lineage>
        <taxon>Eukaryota</taxon>
        <taxon>Fungi</taxon>
        <taxon>Fungi incertae sedis</taxon>
        <taxon>Mucoromycota</taxon>
        <taxon>Mucoromycotina</taxon>
        <taxon>Umbelopsidomycetes</taxon>
        <taxon>Umbelopsidales</taxon>
        <taxon>Umbelopsidaceae</taxon>
        <taxon>Umbelopsis</taxon>
    </lineage>
</organism>
<reference evidence="1" key="1">
    <citation type="submission" date="2020-12" db="EMBL/GenBank/DDBJ databases">
        <title>Metabolic potential, ecology and presence of endohyphal bacteria is reflected in genomic diversity of Mucoromycotina.</title>
        <authorList>
            <person name="Muszewska A."/>
            <person name="Okrasinska A."/>
            <person name="Steczkiewicz K."/>
            <person name="Drgas O."/>
            <person name="Orlowska M."/>
            <person name="Perlinska-Lenart U."/>
            <person name="Aleksandrzak-Piekarczyk T."/>
            <person name="Szatraj K."/>
            <person name="Zielenkiewicz U."/>
            <person name="Pilsyk S."/>
            <person name="Malc E."/>
            <person name="Mieczkowski P."/>
            <person name="Kruszewska J.S."/>
            <person name="Biernat P."/>
            <person name="Pawlowska J."/>
        </authorList>
    </citation>
    <scope>NUCLEOTIDE SEQUENCE</scope>
    <source>
        <strain evidence="1">WA0000051536</strain>
    </source>
</reference>
<sequence length="70" mass="7804">MANTRWVYASGSHWVNFDRSTSQAIEKLFYVGAAGWVHVRAFGGQVYVNAPACYVAASNGYRFTIARIIE</sequence>
<evidence type="ECO:0000313" key="2">
    <source>
        <dbReference type="Proteomes" id="UP000612746"/>
    </source>
</evidence>
<comment type="caution">
    <text evidence="1">The sequence shown here is derived from an EMBL/GenBank/DDBJ whole genome shotgun (WGS) entry which is preliminary data.</text>
</comment>
<name>A0A8H7U816_9FUNG</name>
<dbReference type="EMBL" id="JAEPRA010000023">
    <property type="protein sequence ID" value="KAG2172550.1"/>
    <property type="molecule type" value="Genomic_DNA"/>
</dbReference>
<gene>
    <name evidence="1" type="ORF">INT44_002565</name>
</gene>
<protein>
    <submittedName>
        <fullName evidence="1">Uncharacterized protein</fullName>
    </submittedName>
</protein>
<keyword evidence="2" id="KW-1185">Reference proteome</keyword>
<dbReference type="Gene3D" id="3.30.720.50">
    <property type="match status" value="1"/>
</dbReference>
<dbReference type="Proteomes" id="UP000612746">
    <property type="component" value="Unassembled WGS sequence"/>
</dbReference>
<accession>A0A8H7U816</accession>